<proteinExistence type="predicted"/>
<comment type="caution">
    <text evidence="1">The sequence shown here is derived from an EMBL/GenBank/DDBJ whole genome shotgun (WGS) entry which is preliminary data.</text>
</comment>
<sequence length="276" mass="29126">MKKIIGVLVFVGVVIALLFVLGPKSSDEVKEQLADSPKNSTYVIDGQSVTLKDGIETHEAALGSASVVTTRLFGEPVLGDVTGDGLLDAVSFLTQERGGSGSFFYAVAAIQSEGGFQGTNAILLGDRITPNTISIQDGLAAVNFADRKPSEPMTAKPSLGVTKYLLVKYGVLSEIQPLEVGESVFYGNLVMGHEARTFKSCAEKTDYWVMGDSPAYRDLTGAYNTNAATATDPYAPVYIVISGKIVPAPEDGFGADYKNAITVKELITVPKGGVCN</sequence>
<dbReference type="InterPro" id="IPR038139">
    <property type="entry name" value="NlpE_C_sf"/>
</dbReference>
<dbReference type="STRING" id="1802301.A2664_04760"/>
<reference evidence="1 2" key="1">
    <citation type="journal article" date="2016" name="Nat. Commun.">
        <title>Thousands of microbial genomes shed light on interconnected biogeochemical processes in an aquifer system.</title>
        <authorList>
            <person name="Anantharaman K."/>
            <person name="Brown C.T."/>
            <person name="Hug L.A."/>
            <person name="Sharon I."/>
            <person name="Castelle C.J."/>
            <person name="Probst A.J."/>
            <person name="Thomas B.C."/>
            <person name="Singh A."/>
            <person name="Wilkins M.J."/>
            <person name="Karaoz U."/>
            <person name="Brodie E.L."/>
            <person name="Williams K.H."/>
            <person name="Hubbard S.S."/>
            <person name="Banfield J.F."/>
        </authorList>
    </citation>
    <scope>NUCLEOTIDE SEQUENCE [LARGE SCALE GENOMIC DNA]</scope>
</reference>
<evidence type="ECO:0000313" key="1">
    <source>
        <dbReference type="EMBL" id="OHA18789.1"/>
    </source>
</evidence>
<protein>
    <recommendedName>
        <fullName evidence="3">NlpE C-terminal OB domain-containing protein</fullName>
    </recommendedName>
</protein>
<dbReference type="Proteomes" id="UP000178873">
    <property type="component" value="Unassembled WGS sequence"/>
</dbReference>
<evidence type="ECO:0000313" key="2">
    <source>
        <dbReference type="Proteomes" id="UP000178873"/>
    </source>
</evidence>
<dbReference type="Gene3D" id="2.40.50.540">
    <property type="match status" value="1"/>
</dbReference>
<gene>
    <name evidence="1" type="ORF">A2664_04760</name>
</gene>
<dbReference type="AlphaFoldDB" id="A0A1G2M6P0"/>
<accession>A0A1G2M6P0</accession>
<evidence type="ECO:0008006" key="3">
    <source>
        <dbReference type="Google" id="ProtNLM"/>
    </source>
</evidence>
<dbReference type="EMBL" id="MHRF01000001">
    <property type="protein sequence ID" value="OHA18789.1"/>
    <property type="molecule type" value="Genomic_DNA"/>
</dbReference>
<name>A0A1G2M6P0_9BACT</name>
<organism evidence="1 2">
    <name type="scientific">Candidatus Taylorbacteria bacterium RIFCSPHIGHO2_01_FULL_46_22b</name>
    <dbReference type="NCBI Taxonomy" id="1802301"/>
    <lineage>
        <taxon>Bacteria</taxon>
        <taxon>Candidatus Tayloriibacteriota</taxon>
    </lineage>
</organism>